<comment type="caution">
    <text evidence="1">The sequence shown here is derived from an EMBL/GenBank/DDBJ whole genome shotgun (WGS) entry which is preliminary data.</text>
</comment>
<evidence type="ECO:0000313" key="2">
    <source>
        <dbReference type="Proteomes" id="UP000621799"/>
    </source>
</evidence>
<dbReference type="RefSeq" id="WP_264320455.1">
    <property type="nucleotide sequence ID" value="NZ_JADEXN010000063.1"/>
</dbReference>
<evidence type="ECO:0000313" key="1">
    <source>
        <dbReference type="EMBL" id="MBE9040199.1"/>
    </source>
</evidence>
<proteinExistence type="predicted"/>
<dbReference type="AlphaFoldDB" id="A0A928VVC6"/>
<dbReference type="CDD" id="cd22233">
    <property type="entry name" value="RHH_CopAso-like"/>
    <property type="match status" value="1"/>
</dbReference>
<dbReference type="GO" id="GO:0006355">
    <property type="term" value="P:regulation of DNA-templated transcription"/>
    <property type="evidence" value="ECO:0007669"/>
    <property type="project" value="InterPro"/>
</dbReference>
<keyword evidence="2" id="KW-1185">Reference proteome</keyword>
<gene>
    <name evidence="1" type="ORF">IQ235_05255</name>
</gene>
<organism evidence="1 2">
    <name type="scientific">Zarconia navalis LEGE 11467</name>
    <dbReference type="NCBI Taxonomy" id="1828826"/>
    <lineage>
        <taxon>Bacteria</taxon>
        <taxon>Bacillati</taxon>
        <taxon>Cyanobacteriota</taxon>
        <taxon>Cyanophyceae</taxon>
        <taxon>Oscillatoriophycideae</taxon>
        <taxon>Oscillatoriales</taxon>
        <taxon>Oscillatoriales incertae sedis</taxon>
        <taxon>Zarconia</taxon>
        <taxon>Zarconia navalis</taxon>
    </lineage>
</organism>
<accession>A0A928VVC6</accession>
<dbReference type="SUPFAM" id="SSF47598">
    <property type="entry name" value="Ribbon-helix-helix"/>
    <property type="match status" value="1"/>
</dbReference>
<dbReference type="InterPro" id="IPR010985">
    <property type="entry name" value="Ribbon_hlx_hlx"/>
</dbReference>
<dbReference type="InterPro" id="IPR052991">
    <property type="entry name" value="Non-func_TypeII_TA_Antitoxin"/>
</dbReference>
<dbReference type="PANTHER" id="PTHR40688">
    <property type="match status" value="1"/>
</dbReference>
<protein>
    <submittedName>
        <fullName evidence="1">Ribbon-helix-helix protein, CopG family</fullName>
    </submittedName>
</protein>
<name>A0A928VVC6_9CYAN</name>
<reference evidence="1" key="1">
    <citation type="submission" date="2020-10" db="EMBL/GenBank/DDBJ databases">
        <authorList>
            <person name="Castelo-Branco R."/>
            <person name="Eusebio N."/>
            <person name="Adriana R."/>
            <person name="Vieira A."/>
            <person name="Brugerolle De Fraissinette N."/>
            <person name="Rezende De Castro R."/>
            <person name="Schneider M.P."/>
            <person name="Vasconcelos V."/>
            <person name="Leao P.N."/>
        </authorList>
    </citation>
    <scope>NUCLEOTIDE SEQUENCE</scope>
    <source>
        <strain evidence="1">LEGE 11467</strain>
    </source>
</reference>
<dbReference type="PANTHER" id="PTHR40688:SF2">
    <property type="entry name" value="RIBBON-HELIX-HELIX PROTEIN COPG DOMAIN-CONTAINING PROTEIN"/>
    <property type="match status" value="1"/>
</dbReference>
<dbReference type="Proteomes" id="UP000621799">
    <property type="component" value="Unassembled WGS sequence"/>
</dbReference>
<dbReference type="EMBL" id="JADEXN010000063">
    <property type="protein sequence ID" value="MBE9040199.1"/>
    <property type="molecule type" value="Genomic_DNA"/>
</dbReference>
<sequence>MSKNNVTFRLDREKRAALDAIAASTDRNLSYVLNEAISLYLEIHQWHLAEIRQSLAEADAGDFASDAEVEAVFEKLTHAH</sequence>